<gene>
    <name evidence="1" type="ORF">SEPCBS119000_005278</name>
</gene>
<protein>
    <submittedName>
        <fullName evidence="1">Uncharacterized protein</fullName>
    </submittedName>
</protein>
<accession>A0ABP0E0K7</accession>
<evidence type="ECO:0000313" key="2">
    <source>
        <dbReference type="Proteomes" id="UP001642502"/>
    </source>
</evidence>
<reference evidence="1 2" key="1">
    <citation type="submission" date="2024-01" db="EMBL/GenBank/DDBJ databases">
        <authorList>
            <person name="Allen C."/>
            <person name="Tagirdzhanova G."/>
        </authorList>
    </citation>
    <scope>NUCLEOTIDE SEQUENCE [LARGE SCALE GENOMIC DNA]</scope>
    <source>
        <strain evidence="1 2">CBS 119000</strain>
    </source>
</reference>
<keyword evidence="2" id="KW-1185">Reference proteome</keyword>
<sequence>MALIFHPGTGEMDDEALKQLLAESRERAEARIKARARAKKQLISLATVEDAETLHNGNARSLRRSPSAPISGGTSGESCGFHIDWHAVVRSAARYMRRASFRAVLVELPHGSSL</sequence>
<comment type="caution">
    <text evidence="1">The sequence shown here is derived from an EMBL/GenBank/DDBJ whole genome shotgun (WGS) entry which is preliminary data.</text>
</comment>
<name>A0ABP0E0K7_9PEZI</name>
<evidence type="ECO:0000313" key="1">
    <source>
        <dbReference type="EMBL" id="CAK7272732.1"/>
    </source>
</evidence>
<organism evidence="1 2">
    <name type="scientific">Sporothrix epigloea</name>
    <dbReference type="NCBI Taxonomy" id="1892477"/>
    <lineage>
        <taxon>Eukaryota</taxon>
        <taxon>Fungi</taxon>
        <taxon>Dikarya</taxon>
        <taxon>Ascomycota</taxon>
        <taxon>Pezizomycotina</taxon>
        <taxon>Sordariomycetes</taxon>
        <taxon>Sordariomycetidae</taxon>
        <taxon>Ophiostomatales</taxon>
        <taxon>Ophiostomataceae</taxon>
        <taxon>Sporothrix</taxon>
    </lineage>
</organism>
<proteinExistence type="predicted"/>
<dbReference type="Proteomes" id="UP001642502">
    <property type="component" value="Unassembled WGS sequence"/>
</dbReference>
<dbReference type="EMBL" id="CAWUON010000096">
    <property type="protein sequence ID" value="CAK7272732.1"/>
    <property type="molecule type" value="Genomic_DNA"/>
</dbReference>